<keyword evidence="1" id="KW-0472">Membrane</keyword>
<dbReference type="RefSeq" id="WP_176762306.1">
    <property type="nucleotide sequence ID" value="NZ_FMXR01000008.1"/>
</dbReference>
<keyword evidence="1" id="KW-1133">Transmembrane helix</keyword>
<accession>A0A1G6B453</accession>
<evidence type="ECO:0000256" key="1">
    <source>
        <dbReference type="SAM" id="Phobius"/>
    </source>
</evidence>
<proteinExistence type="predicted"/>
<evidence type="ECO:0000313" key="3">
    <source>
        <dbReference type="Proteomes" id="UP000199228"/>
    </source>
</evidence>
<organism evidence="2 3">
    <name type="scientific">Eubacterium oxidoreducens</name>
    <dbReference type="NCBI Taxonomy" id="1732"/>
    <lineage>
        <taxon>Bacteria</taxon>
        <taxon>Bacillati</taxon>
        <taxon>Bacillota</taxon>
        <taxon>Clostridia</taxon>
        <taxon>Eubacteriales</taxon>
        <taxon>Eubacteriaceae</taxon>
        <taxon>Eubacterium</taxon>
    </lineage>
</organism>
<keyword evidence="3" id="KW-1185">Reference proteome</keyword>
<sequence length="48" mass="5156">MHTIFETYGESFISAFVALLMTIVAYSMFHGVLGTTIGNLVVKAICAS</sequence>
<feature type="transmembrane region" description="Helical" evidence="1">
    <location>
        <begin position="12"/>
        <end position="33"/>
    </location>
</feature>
<gene>
    <name evidence="2" type="ORF">SAMN02910417_01144</name>
</gene>
<dbReference type="EMBL" id="FMXR01000008">
    <property type="protein sequence ID" value="SDB15372.1"/>
    <property type="molecule type" value="Genomic_DNA"/>
</dbReference>
<dbReference type="AlphaFoldDB" id="A0A1G6B453"/>
<keyword evidence="1" id="KW-0812">Transmembrane</keyword>
<name>A0A1G6B453_EUBOX</name>
<reference evidence="2 3" key="1">
    <citation type="submission" date="2016-10" db="EMBL/GenBank/DDBJ databases">
        <authorList>
            <person name="de Groot N.N."/>
        </authorList>
    </citation>
    <scope>NUCLEOTIDE SEQUENCE [LARGE SCALE GENOMIC DNA]</scope>
    <source>
        <strain evidence="2 3">DSM 3217</strain>
    </source>
</reference>
<protein>
    <submittedName>
        <fullName evidence="2">Uncharacterized protein</fullName>
    </submittedName>
</protein>
<evidence type="ECO:0000313" key="2">
    <source>
        <dbReference type="EMBL" id="SDB15372.1"/>
    </source>
</evidence>
<dbReference type="Proteomes" id="UP000199228">
    <property type="component" value="Unassembled WGS sequence"/>
</dbReference>
<dbReference type="STRING" id="1732.SAMN02910417_01144"/>